<evidence type="ECO:0000256" key="8">
    <source>
        <dbReference type="SAM" id="MobiDB-lite"/>
    </source>
</evidence>
<dbReference type="RefSeq" id="WP_259480247.1">
    <property type="nucleotide sequence ID" value="NZ_BAAAQY010000010.1"/>
</dbReference>
<keyword evidence="3" id="KW-1003">Cell membrane</keyword>
<protein>
    <submittedName>
        <fullName evidence="10">ABC transporter permease</fullName>
    </submittedName>
</protein>
<evidence type="ECO:0000256" key="6">
    <source>
        <dbReference type="ARBA" id="ARBA00023136"/>
    </source>
</evidence>
<comment type="subcellular location">
    <subcellularLocation>
        <location evidence="1 7">Cell membrane</location>
        <topology evidence="1 7">Multi-pass membrane protein</topology>
    </subcellularLocation>
</comment>
<evidence type="ECO:0000256" key="7">
    <source>
        <dbReference type="RuleBase" id="RU363032"/>
    </source>
</evidence>
<keyword evidence="6 7" id="KW-0472">Membrane</keyword>
<evidence type="ECO:0000256" key="3">
    <source>
        <dbReference type="ARBA" id="ARBA00022475"/>
    </source>
</evidence>
<feature type="transmembrane region" description="Helical" evidence="7">
    <location>
        <begin position="98"/>
        <end position="119"/>
    </location>
</feature>
<evidence type="ECO:0000313" key="10">
    <source>
        <dbReference type="EMBL" id="GAA2243775.1"/>
    </source>
</evidence>
<dbReference type="Proteomes" id="UP001500929">
    <property type="component" value="Unassembled WGS sequence"/>
</dbReference>
<dbReference type="InterPro" id="IPR035906">
    <property type="entry name" value="MetI-like_sf"/>
</dbReference>
<feature type="domain" description="ABC transmembrane type-1" evidence="9">
    <location>
        <begin position="90"/>
        <end position="274"/>
    </location>
</feature>
<keyword evidence="11" id="KW-1185">Reference proteome</keyword>
<keyword evidence="2 7" id="KW-0813">Transport</keyword>
<sequence length="288" mass="30555">MAATLPAGAASAGRAPRASGDRAGARHARSALVSVAYFVVPLAVIVVLWQLATTANPSPFFPPPIAIAENLVGLLFGGGQIVTPVFTGDFLTTVGRMLAGYAIGAAWGVVVGTAMGLSRASRETVTPIVEFLRSIPATATLPLFIILLGGGDDMRVIFIAYGVSWFVLINTASGVGSIHRTLLDVGRVFRVSPARRLFSIVLPAASPKIFAGLRIASTAALLLAIVSEFILATNGIGFQLIQAQGRFQLLDMWSWMLALALLGLLLNTLLDLIERRTLSWHRLSRQKL</sequence>
<dbReference type="Pfam" id="PF00528">
    <property type="entry name" value="BPD_transp_1"/>
    <property type="match status" value="1"/>
</dbReference>
<dbReference type="PANTHER" id="PTHR30151">
    <property type="entry name" value="ALKANE SULFONATE ABC TRANSPORTER-RELATED, MEMBRANE SUBUNIT"/>
    <property type="match status" value="1"/>
</dbReference>
<evidence type="ECO:0000313" key="11">
    <source>
        <dbReference type="Proteomes" id="UP001500929"/>
    </source>
</evidence>
<gene>
    <name evidence="10" type="ORF">GCM10009851_31280</name>
</gene>
<evidence type="ECO:0000256" key="5">
    <source>
        <dbReference type="ARBA" id="ARBA00022989"/>
    </source>
</evidence>
<dbReference type="PANTHER" id="PTHR30151:SF0">
    <property type="entry name" value="ABC TRANSPORTER PERMEASE PROTEIN MJ0413-RELATED"/>
    <property type="match status" value="1"/>
</dbReference>
<dbReference type="SUPFAM" id="SSF161098">
    <property type="entry name" value="MetI-like"/>
    <property type="match status" value="1"/>
</dbReference>
<feature type="transmembrane region" description="Helical" evidence="7">
    <location>
        <begin position="131"/>
        <end position="149"/>
    </location>
</feature>
<name>A0ABN3DXF5_9MICO</name>
<dbReference type="InterPro" id="IPR000515">
    <property type="entry name" value="MetI-like"/>
</dbReference>
<comment type="caution">
    <text evidence="10">The sequence shown here is derived from an EMBL/GenBank/DDBJ whole genome shotgun (WGS) entry which is preliminary data.</text>
</comment>
<evidence type="ECO:0000259" key="9">
    <source>
        <dbReference type="PROSITE" id="PS50928"/>
    </source>
</evidence>
<keyword evidence="5 7" id="KW-1133">Transmembrane helix</keyword>
<feature type="compositionally biased region" description="Low complexity" evidence="8">
    <location>
        <begin position="1"/>
        <end position="18"/>
    </location>
</feature>
<feature type="region of interest" description="Disordered" evidence="8">
    <location>
        <begin position="1"/>
        <end position="21"/>
    </location>
</feature>
<dbReference type="CDD" id="cd06261">
    <property type="entry name" value="TM_PBP2"/>
    <property type="match status" value="1"/>
</dbReference>
<evidence type="ECO:0000256" key="4">
    <source>
        <dbReference type="ARBA" id="ARBA00022692"/>
    </source>
</evidence>
<dbReference type="EMBL" id="BAAAQY010000010">
    <property type="protein sequence ID" value="GAA2243775.1"/>
    <property type="molecule type" value="Genomic_DNA"/>
</dbReference>
<accession>A0ABN3DXF5</accession>
<dbReference type="Gene3D" id="1.10.3720.10">
    <property type="entry name" value="MetI-like"/>
    <property type="match status" value="1"/>
</dbReference>
<feature type="transmembrane region" description="Helical" evidence="7">
    <location>
        <begin position="31"/>
        <end position="51"/>
    </location>
</feature>
<feature type="transmembrane region" description="Helical" evidence="7">
    <location>
        <begin position="156"/>
        <end position="176"/>
    </location>
</feature>
<organism evidence="10 11">
    <name type="scientific">Herbiconiux moechotypicola</name>
    <dbReference type="NCBI Taxonomy" id="637393"/>
    <lineage>
        <taxon>Bacteria</taxon>
        <taxon>Bacillati</taxon>
        <taxon>Actinomycetota</taxon>
        <taxon>Actinomycetes</taxon>
        <taxon>Micrococcales</taxon>
        <taxon>Microbacteriaceae</taxon>
        <taxon>Herbiconiux</taxon>
    </lineage>
</organism>
<comment type="similarity">
    <text evidence="7">Belongs to the binding-protein-dependent transport system permease family.</text>
</comment>
<feature type="transmembrane region" description="Helical" evidence="7">
    <location>
        <begin position="253"/>
        <end position="273"/>
    </location>
</feature>
<evidence type="ECO:0000256" key="1">
    <source>
        <dbReference type="ARBA" id="ARBA00004651"/>
    </source>
</evidence>
<evidence type="ECO:0000256" key="2">
    <source>
        <dbReference type="ARBA" id="ARBA00022448"/>
    </source>
</evidence>
<reference evidence="10 11" key="1">
    <citation type="journal article" date="2019" name="Int. J. Syst. Evol. Microbiol.">
        <title>The Global Catalogue of Microorganisms (GCM) 10K type strain sequencing project: providing services to taxonomists for standard genome sequencing and annotation.</title>
        <authorList>
            <consortium name="The Broad Institute Genomics Platform"/>
            <consortium name="The Broad Institute Genome Sequencing Center for Infectious Disease"/>
            <person name="Wu L."/>
            <person name="Ma J."/>
        </authorList>
    </citation>
    <scope>NUCLEOTIDE SEQUENCE [LARGE SCALE GENOMIC DNA]</scope>
    <source>
        <strain evidence="10 11">JCM 16117</strain>
    </source>
</reference>
<feature type="transmembrane region" description="Helical" evidence="7">
    <location>
        <begin position="220"/>
        <end position="241"/>
    </location>
</feature>
<keyword evidence="4 7" id="KW-0812">Transmembrane</keyword>
<proteinExistence type="inferred from homology"/>
<dbReference type="PROSITE" id="PS50928">
    <property type="entry name" value="ABC_TM1"/>
    <property type="match status" value="1"/>
</dbReference>